<evidence type="ECO:0000313" key="2">
    <source>
        <dbReference type="EMBL" id="VEN72927.1"/>
    </source>
</evidence>
<protein>
    <recommendedName>
        <fullName evidence="1">HD domain-containing protein</fullName>
    </recommendedName>
</protein>
<proteinExistence type="predicted"/>
<dbReference type="Gene3D" id="1.10.3210.10">
    <property type="entry name" value="Hypothetical protein af1432"/>
    <property type="match status" value="1"/>
</dbReference>
<evidence type="ECO:0000259" key="1">
    <source>
        <dbReference type="Pfam" id="PF01966"/>
    </source>
</evidence>
<sequence length="180" mass="20679">MSPYEVIDKYYRPGSKLRDILVRHSERVAEKALAVAERAAHLNPDRRFIREAALLHDIGIFLTRKPEIACRGTRRYILHGLLGRRILEKEGLPAHARVCERHVGAGITAKEAREHGFPVPWRDMAPVSLEEKIICYADKFFSKSPGKNDREEKMDDIVKELKGHGPGKAERFLEWAQIFE</sequence>
<accession>A0A484HEK4</accession>
<dbReference type="SUPFAM" id="SSF109604">
    <property type="entry name" value="HD-domain/PDEase-like"/>
    <property type="match status" value="1"/>
</dbReference>
<dbReference type="Pfam" id="PF01966">
    <property type="entry name" value="HD"/>
    <property type="match status" value="1"/>
</dbReference>
<dbReference type="NCBIfam" id="TIGR00277">
    <property type="entry name" value="HDIG"/>
    <property type="match status" value="1"/>
</dbReference>
<gene>
    <name evidence="2" type="ORF">EPICR_10428</name>
</gene>
<name>A0A484HEK4_9BACT</name>
<dbReference type="CDD" id="cd00077">
    <property type="entry name" value="HDc"/>
    <property type="match status" value="1"/>
</dbReference>
<dbReference type="EMBL" id="CAACVI010000001">
    <property type="protein sequence ID" value="VEN72927.1"/>
    <property type="molecule type" value="Genomic_DNA"/>
</dbReference>
<dbReference type="AlphaFoldDB" id="A0A484HEK4"/>
<organism evidence="2">
    <name type="scientific">uncultured Desulfobacteraceae bacterium</name>
    <dbReference type="NCBI Taxonomy" id="218296"/>
    <lineage>
        <taxon>Bacteria</taxon>
        <taxon>Pseudomonadati</taxon>
        <taxon>Thermodesulfobacteriota</taxon>
        <taxon>Desulfobacteria</taxon>
        <taxon>Desulfobacterales</taxon>
        <taxon>Desulfobacteraceae</taxon>
        <taxon>environmental samples</taxon>
    </lineage>
</organism>
<dbReference type="InterPro" id="IPR051094">
    <property type="entry name" value="Diverse_Catalytic_Enzymes"/>
</dbReference>
<dbReference type="PANTHER" id="PTHR35795:SF1">
    <property type="entry name" value="BIS(5'-NUCLEOSYL)-TETRAPHOSPHATASE, SYMMETRICAL"/>
    <property type="match status" value="1"/>
</dbReference>
<dbReference type="InterPro" id="IPR006675">
    <property type="entry name" value="HDIG_dom"/>
</dbReference>
<dbReference type="InterPro" id="IPR003607">
    <property type="entry name" value="HD/PDEase_dom"/>
</dbReference>
<dbReference type="PANTHER" id="PTHR35795">
    <property type="entry name" value="SLR1885 PROTEIN"/>
    <property type="match status" value="1"/>
</dbReference>
<feature type="domain" description="HD" evidence="1">
    <location>
        <begin position="23"/>
        <end position="140"/>
    </location>
</feature>
<dbReference type="InterPro" id="IPR006674">
    <property type="entry name" value="HD_domain"/>
</dbReference>
<reference evidence="2" key="1">
    <citation type="submission" date="2019-01" db="EMBL/GenBank/DDBJ databases">
        <authorList>
            <consortium name="Genoscope - CEA"/>
            <person name="William W."/>
        </authorList>
    </citation>
    <scope>NUCLEOTIDE SEQUENCE</scope>
    <source>
        <strain evidence="2">CR-1</strain>
    </source>
</reference>